<name>A0AAD8X6I3_LOLMU</name>
<dbReference type="Pfam" id="PF14392">
    <property type="entry name" value="zf-CCHC_4"/>
    <property type="match status" value="1"/>
</dbReference>
<dbReference type="InterPro" id="IPR040256">
    <property type="entry name" value="At4g02000-like"/>
</dbReference>
<keyword evidence="1" id="KW-0863">Zinc-finger</keyword>
<gene>
    <name evidence="3" type="ORF">QYE76_014127</name>
</gene>
<dbReference type="GO" id="GO:0008270">
    <property type="term" value="F:zinc ion binding"/>
    <property type="evidence" value="ECO:0007669"/>
    <property type="project" value="UniProtKB-KW"/>
</dbReference>
<dbReference type="InterPro" id="IPR025836">
    <property type="entry name" value="Zn_knuckle_CX2CX4HX4C"/>
</dbReference>
<keyword evidence="1" id="KW-0862">Zinc</keyword>
<protein>
    <recommendedName>
        <fullName evidence="2">CCHC-type domain-containing protein</fullName>
    </recommendedName>
</protein>
<dbReference type="AlphaFoldDB" id="A0AAD8X6I3"/>
<proteinExistence type="predicted"/>
<evidence type="ECO:0000256" key="1">
    <source>
        <dbReference type="PROSITE-ProRule" id="PRU00047"/>
    </source>
</evidence>
<dbReference type="EMBL" id="JAUUTY010000001">
    <property type="protein sequence ID" value="KAK1697430.1"/>
    <property type="molecule type" value="Genomic_DNA"/>
</dbReference>
<keyword evidence="4" id="KW-1185">Reference proteome</keyword>
<comment type="caution">
    <text evidence="3">The sequence shown here is derived from an EMBL/GenBank/DDBJ whole genome shotgun (WGS) entry which is preliminary data.</text>
</comment>
<organism evidence="3 4">
    <name type="scientific">Lolium multiflorum</name>
    <name type="common">Italian ryegrass</name>
    <name type="synonym">Lolium perenne subsp. multiflorum</name>
    <dbReference type="NCBI Taxonomy" id="4521"/>
    <lineage>
        <taxon>Eukaryota</taxon>
        <taxon>Viridiplantae</taxon>
        <taxon>Streptophyta</taxon>
        <taxon>Embryophyta</taxon>
        <taxon>Tracheophyta</taxon>
        <taxon>Spermatophyta</taxon>
        <taxon>Magnoliopsida</taxon>
        <taxon>Liliopsida</taxon>
        <taxon>Poales</taxon>
        <taxon>Poaceae</taxon>
        <taxon>BOP clade</taxon>
        <taxon>Pooideae</taxon>
        <taxon>Poodae</taxon>
        <taxon>Poeae</taxon>
        <taxon>Poeae Chloroplast Group 2 (Poeae type)</taxon>
        <taxon>Loliodinae</taxon>
        <taxon>Loliinae</taxon>
        <taxon>Lolium</taxon>
    </lineage>
</organism>
<dbReference type="PANTHER" id="PTHR31286">
    <property type="entry name" value="GLYCINE-RICH CELL WALL STRUCTURAL PROTEIN 1.8-LIKE"/>
    <property type="match status" value="1"/>
</dbReference>
<keyword evidence="1" id="KW-0479">Metal-binding</keyword>
<dbReference type="InterPro" id="IPR001878">
    <property type="entry name" value="Znf_CCHC"/>
</dbReference>
<evidence type="ECO:0000259" key="2">
    <source>
        <dbReference type="PROSITE" id="PS50158"/>
    </source>
</evidence>
<dbReference type="PROSITE" id="PS50158">
    <property type="entry name" value="ZF_CCHC"/>
    <property type="match status" value="1"/>
</dbReference>
<evidence type="ECO:0000313" key="4">
    <source>
        <dbReference type="Proteomes" id="UP001231189"/>
    </source>
</evidence>
<dbReference type="Proteomes" id="UP001231189">
    <property type="component" value="Unassembled WGS sequence"/>
</dbReference>
<sequence length="209" mass="23773">MSLKKTLKFAWAPAQEVIFRDLEDNRFMVKTNCLGDWQRITEQAPSIFRDHGLLIAKYDGSCKASSVELNRIHAWVQIHDVPELFRKKHIITELAGNVGEVITVDMHGGDYVRVPVWLDVRKELRRFVAITPEGELPVVMRVKYEKIPRFCVVCGRIGHVQEECGRNSMEALIRTNITSHHARIGPIPCEVLAVLAEEGLGEADVMELF</sequence>
<evidence type="ECO:0000313" key="3">
    <source>
        <dbReference type="EMBL" id="KAK1697430.1"/>
    </source>
</evidence>
<accession>A0AAD8X6I3</accession>
<reference evidence="3" key="1">
    <citation type="submission" date="2023-07" db="EMBL/GenBank/DDBJ databases">
        <title>A chromosome-level genome assembly of Lolium multiflorum.</title>
        <authorList>
            <person name="Chen Y."/>
            <person name="Copetti D."/>
            <person name="Kolliker R."/>
            <person name="Studer B."/>
        </authorList>
    </citation>
    <scope>NUCLEOTIDE SEQUENCE</scope>
    <source>
        <strain evidence="3">02402/16</strain>
        <tissue evidence="3">Leaf</tissue>
    </source>
</reference>
<dbReference type="PANTHER" id="PTHR31286:SF167">
    <property type="entry name" value="OS09G0268800 PROTEIN"/>
    <property type="match status" value="1"/>
</dbReference>
<dbReference type="GO" id="GO:0003676">
    <property type="term" value="F:nucleic acid binding"/>
    <property type="evidence" value="ECO:0007669"/>
    <property type="project" value="InterPro"/>
</dbReference>
<feature type="domain" description="CCHC-type" evidence="2">
    <location>
        <begin position="151"/>
        <end position="164"/>
    </location>
</feature>